<dbReference type="SUPFAM" id="SSF52317">
    <property type="entry name" value="Class I glutamine amidotransferase-like"/>
    <property type="match status" value="1"/>
</dbReference>
<reference evidence="11" key="1">
    <citation type="journal article" date="2012" name="Nature">
        <title>The tomato genome sequence provides insights into fleshy fruit evolution.</title>
        <authorList>
            <consortium name="Tomato Genome Consortium"/>
        </authorList>
    </citation>
    <scope>NUCLEOTIDE SEQUENCE [LARGE SCALE GENOMIC DNA]</scope>
    <source>
        <strain evidence="11">cv. Heinz 1706</strain>
    </source>
</reference>
<dbReference type="InterPro" id="IPR017926">
    <property type="entry name" value="GATASE"/>
</dbReference>
<evidence type="ECO:0000256" key="4">
    <source>
        <dbReference type="ARBA" id="ARBA00022598"/>
    </source>
</evidence>
<evidence type="ECO:0000256" key="5">
    <source>
        <dbReference type="ARBA" id="ARBA00022741"/>
    </source>
</evidence>
<evidence type="ECO:0000256" key="3">
    <source>
        <dbReference type="ARBA" id="ARBA00012291"/>
    </source>
</evidence>
<dbReference type="InParanoid" id="A0A3Q7F9F3"/>
<proteinExistence type="inferred from homology"/>
<evidence type="ECO:0000256" key="7">
    <source>
        <dbReference type="ARBA" id="ARBA00022962"/>
    </source>
</evidence>
<reference evidence="11" key="2">
    <citation type="submission" date="2019-01" db="UniProtKB">
        <authorList>
            <consortium name="EnsemblPlants"/>
        </authorList>
    </citation>
    <scope>IDENTIFICATION</scope>
    <source>
        <strain evidence="11">cv. Heinz 1706</strain>
    </source>
</reference>
<keyword evidence="12" id="KW-1185">Reference proteome</keyword>
<evidence type="ECO:0000256" key="2">
    <source>
        <dbReference type="ARBA" id="ARBA00007533"/>
    </source>
</evidence>
<dbReference type="EnsemblPlants" id="Solyc02g088940.3.1">
    <property type="protein sequence ID" value="Solyc02g088940.3.1"/>
    <property type="gene ID" value="Solyc02g088940.3"/>
</dbReference>
<dbReference type="Proteomes" id="UP000004994">
    <property type="component" value="Chromosome 2"/>
</dbReference>
<accession>A0A3Q7F9F3</accession>
<evidence type="ECO:0000256" key="8">
    <source>
        <dbReference type="ARBA" id="ARBA00022975"/>
    </source>
</evidence>
<dbReference type="PANTHER" id="PTHR11550:SF34">
    <property type="entry name" value="CTP SYNTHASE"/>
    <property type="match status" value="1"/>
</dbReference>
<evidence type="ECO:0000256" key="1">
    <source>
        <dbReference type="ARBA" id="ARBA00005171"/>
    </source>
</evidence>
<evidence type="ECO:0000256" key="9">
    <source>
        <dbReference type="ARBA" id="ARBA00047781"/>
    </source>
</evidence>
<organism evidence="11">
    <name type="scientific">Solanum lycopersicum</name>
    <name type="common">Tomato</name>
    <name type="synonym">Lycopersicon esculentum</name>
    <dbReference type="NCBI Taxonomy" id="4081"/>
    <lineage>
        <taxon>Eukaryota</taxon>
        <taxon>Viridiplantae</taxon>
        <taxon>Streptophyta</taxon>
        <taxon>Embryophyta</taxon>
        <taxon>Tracheophyta</taxon>
        <taxon>Spermatophyta</taxon>
        <taxon>Magnoliopsida</taxon>
        <taxon>eudicotyledons</taxon>
        <taxon>Gunneridae</taxon>
        <taxon>Pentapetalae</taxon>
        <taxon>asterids</taxon>
        <taxon>lamiids</taxon>
        <taxon>Solanales</taxon>
        <taxon>Solanaceae</taxon>
        <taxon>Solanoideae</taxon>
        <taxon>Solaneae</taxon>
        <taxon>Solanum</taxon>
        <taxon>Solanum subgen. Lycopersicon</taxon>
    </lineage>
</organism>
<evidence type="ECO:0000313" key="11">
    <source>
        <dbReference type="EnsemblPlants" id="Solyc02g088940.3.1"/>
    </source>
</evidence>
<dbReference type="PANTHER" id="PTHR11550">
    <property type="entry name" value="CTP SYNTHASE"/>
    <property type="match status" value="1"/>
</dbReference>
<name>A0A3Q7F9F3_SOLLC</name>
<sequence length="170" mass="19453">MQVMVHSSSQDTSQVLMFSQCRGGCCIIPGGFGERDVEGKILAAKYVRENRIPYLGICLGMQIAVIEYARSILGLQDANSTEFDPNTHNLWIIFMPEGSKSHMGVPCVLDQEERILESKILNLCRNRSFVDERHRHRYEVNLDMVQKFEDACLSFPGKDESDRYMEVMLQ</sequence>
<dbReference type="GO" id="GO:0003883">
    <property type="term" value="F:CTP synthase activity"/>
    <property type="evidence" value="ECO:0007669"/>
    <property type="project" value="UniProtKB-EC"/>
</dbReference>
<dbReference type="GO" id="GO:0005524">
    <property type="term" value="F:ATP binding"/>
    <property type="evidence" value="ECO:0007669"/>
    <property type="project" value="UniProtKB-KW"/>
</dbReference>
<dbReference type="UniPathway" id="UPA00159">
    <property type="reaction ID" value="UER00277"/>
</dbReference>
<dbReference type="STRING" id="4081.A0A3Q7F9F3"/>
<keyword evidence="4" id="KW-0436">Ligase</keyword>
<keyword evidence="8" id="KW-0665">Pyrimidine biosynthesis</keyword>
<dbReference type="EC" id="6.3.4.2" evidence="3"/>
<keyword evidence="6" id="KW-0067">ATP-binding</keyword>
<comment type="similarity">
    <text evidence="2">Belongs to the CTP synthase family.</text>
</comment>
<keyword evidence="7" id="KW-0315">Glutamine amidotransferase</keyword>
<evidence type="ECO:0000256" key="6">
    <source>
        <dbReference type="ARBA" id="ARBA00022840"/>
    </source>
</evidence>
<protein>
    <recommendedName>
        <fullName evidence="3">CTP synthase (glutamine hydrolyzing)</fullName>
        <ecNumber evidence="3">6.3.4.2</ecNumber>
    </recommendedName>
</protein>
<dbReference type="Pfam" id="PF00117">
    <property type="entry name" value="GATase"/>
    <property type="match status" value="1"/>
</dbReference>
<keyword evidence="5" id="KW-0547">Nucleotide-binding</keyword>
<comment type="pathway">
    <text evidence="1">Pyrimidine metabolism; CTP biosynthesis via de novo pathway; CTP from UDP: step 2/2.</text>
</comment>
<dbReference type="Gramene" id="Solyc02g088940.3.1">
    <property type="protein sequence ID" value="Solyc02g088940.3.1"/>
    <property type="gene ID" value="Solyc02g088940.3"/>
</dbReference>
<dbReference type="Gene3D" id="3.40.50.880">
    <property type="match status" value="1"/>
</dbReference>
<feature type="domain" description="Glutamine amidotransferase" evidence="10">
    <location>
        <begin position="20"/>
        <end position="168"/>
    </location>
</feature>
<dbReference type="AlphaFoldDB" id="A0A3Q7F9F3"/>
<dbReference type="GO" id="GO:0044210">
    <property type="term" value="P:'de novo' CTP biosynthetic process"/>
    <property type="evidence" value="ECO:0007669"/>
    <property type="project" value="UniProtKB-UniPathway"/>
</dbReference>
<dbReference type="PROSITE" id="PS51273">
    <property type="entry name" value="GATASE_TYPE_1"/>
    <property type="match status" value="1"/>
</dbReference>
<dbReference type="InterPro" id="IPR029062">
    <property type="entry name" value="Class_I_gatase-like"/>
</dbReference>
<evidence type="ECO:0000259" key="10">
    <source>
        <dbReference type="Pfam" id="PF00117"/>
    </source>
</evidence>
<dbReference type="PaxDb" id="4081-Solyc02g088940.2.1"/>
<comment type="catalytic activity">
    <reaction evidence="9">
        <text>UTP + L-glutamine + ATP + H2O = CTP + L-glutamate + ADP + phosphate + 2 H(+)</text>
        <dbReference type="Rhea" id="RHEA:26426"/>
        <dbReference type="ChEBI" id="CHEBI:15377"/>
        <dbReference type="ChEBI" id="CHEBI:15378"/>
        <dbReference type="ChEBI" id="CHEBI:29985"/>
        <dbReference type="ChEBI" id="CHEBI:30616"/>
        <dbReference type="ChEBI" id="CHEBI:37563"/>
        <dbReference type="ChEBI" id="CHEBI:43474"/>
        <dbReference type="ChEBI" id="CHEBI:46398"/>
        <dbReference type="ChEBI" id="CHEBI:58359"/>
        <dbReference type="ChEBI" id="CHEBI:456216"/>
        <dbReference type="EC" id="6.3.4.2"/>
    </reaction>
</comment>
<dbReference type="InterPro" id="IPR004468">
    <property type="entry name" value="CTP_synthase"/>
</dbReference>
<evidence type="ECO:0000313" key="12">
    <source>
        <dbReference type="Proteomes" id="UP000004994"/>
    </source>
</evidence>